<reference evidence="8" key="1">
    <citation type="submission" date="2015-04" db="EMBL/GenBank/DDBJ databases">
        <authorList>
            <person name="Schardt J."/>
            <person name="Mueller-Herbst S."/>
            <person name="Scherer S."/>
            <person name="Huptas C."/>
        </authorList>
    </citation>
    <scope>NUCLEOTIDE SEQUENCE [LARGE SCALE GENOMIC DNA]</scope>
    <source>
        <strain evidence="8">Kiel-L1</strain>
    </source>
</reference>
<comment type="similarity">
    <text evidence="1">Belongs to the dUTPase family.</text>
</comment>
<keyword evidence="3" id="KW-0378">Hydrolase</keyword>
<proteinExistence type="inferred from homology"/>
<dbReference type="InterPro" id="IPR036157">
    <property type="entry name" value="dUTPase-like_sf"/>
</dbReference>
<dbReference type="PANTHER" id="PTHR11241">
    <property type="entry name" value="DEOXYURIDINE 5'-TRIPHOSPHATE NUCLEOTIDOHYDROLASE"/>
    <property type="match status" value="1"/>
</dbReference>
<evidence type="ECO:0000259" key="6">
    <source>
        <dbReference type="Pfam" id="PF00692"/>
    </source>
</evidence>
<comment type="catalytic activity">
    <reaction evidence="5">
        <text>dUTP + H2O = dUMP + diphosphate + H(+)</text>
        <dbReference type="Rhea" id="RHEA:10248"/>
        <dbReference type="ChEBI" id="CHEBI:15377"/>
        <dbReference type="ChEBI" id="CHEBI:15378"/>
        <dbReference type="ChEBI" id="CHEBI:33019"/>
        <dbReference type="ChEBI" id="CHEBI:61555"/>
        <dbReference type="ChEBI" id="CHEBI:246422"/>
        <dbReference type="EC" id="3.6.1.23"/>
    </reaction>
</comment>
<dbReference type="InterPro" id="IPR033704">
    <property type="entry name" value="dUTPase_trimeric"/>
</dbReference>
<dbReference type="PANTHER" id="PTHR11241:SF0">
    <property type="entry name" value="DEOXYURIDINE 5'-TRIPHOSPHATE NUCLEOTIDOHYDROLASE"/>
    <property type="match status" value="1"/>
</dbReference>
<accession>A0A3D8TKG7</accession>
<dbReference type="Gene3D" id="2.70.40.10">
    <property type="match status" value="1"/>
</dbReference>
<dbReference type="GO" id="GO:0000287">
    <property type="term" value="F:magnesium ion binding"/>
    <property type="evidence" value="ECO:0007669"/>
    <property type="project" value="InterPro"/>
</dbReference>
<dbReference type="Pfam" id="PF00692">
    <property type="entry name" value="dUTPase"/>
    <property type="match status" value="1"/>
</dbReference>
<dbReference type="EMBL" id="LARY01000004">
    <property type="protein sequence ID" value="RDW99093.1"/>
    <property type="molecule type" value="Genomic_DNA"/>
</dbReference>
<dbReference type="SUPFAM" id="SSF51283">
    <property type="entry name" value="dUTPase-like"/>
    <property type="match status" value="1"/>
</dbReference>
<evidence type="ECO:0000256" key="1">
    <source>
        <dbReference type="ARBA" id="ARBA00006581"/>
    </source>
</evidence>
<gene>
    <name evidence="7" type="ORF">UR08_12425</name>
</gene>
<evidence type="ECO:0000313" key="8">
    <source>
        <dbReference type="Proteomes" id="UP000257055"/>
    </source>
</evidence>
<dbReference type="RefSeq" id="WP_115754008.1">
    <property type="nucleotide sequence ID" value="NZ_LARY01000004.1"/>
</dbReference>
<evidence type="ECO:0000313" key="7">
    <source>
        <dbReference type="EMBL" id="RDW99093.1"/>
    </source>
</evidence>
<dbReference type="GO" id="GO:0006226">
    <property type="term" value="P:dUMP biosynthetic process"/>
    <property type="evidence" value="ECO:0007669"/>
    <property type="project" value="InterPro"/>
</dbReference>
<name>A0A3D8TKG7_9LIST</name>
<evidence type="ECO:0000256" key="2">
    <source>
        <dbReference type="ARBA" id="ARBA00012379"/>
    </source>
</evidence>
<evidence type="ECO:0000256" key="3">
    <source>
        <dbReference type="ARBA" id="ARBA00022801"/>
    </source>
</evidence>
<dbReference type="Proteomes" id="UP000257055">
    <property type="component" value="Unassembled WGS sequence"/>
</dbReference>
<dbReference type="GO" id="GO:0046081">
    <property type="term" value="P:dUTP catabolic process"/>
    <property type="evidence" value="ECO:0007669"/>
    <property type="project" value="InterPro"/>
</dbReference>
<comment type="caution">
    <text evidence="7">The sequence shown here is derived from an EMBL/GenBank/DDBJ whole genome shotgun (WGS) entry which is preliminary data.</text>
</comment>
<dbReference type="AlphaFoldDB" id="A0A3D8TKG7"/>
<protein>
    <recommendedName>
        <fullName evidence="2">dUTP diphosphatase</fullName>
        <ecNumber evidence="2">3.6.1.23</ecNumber>
    </recommendedName>
</protein>
<feature type="domain" description="dUTPase-like" evidence="6">
    <location>
        <begin position="20"/>
        <end position="152"/>
    </location>
</feature>
<dbReference type="InterPro" id="IPR008181">
    <property type="entry name" value="dUTPase"/>
</dbReference>
<keyword evidence="8" id="KW-1185">Reference proteome</keyword>
<dbReference type="EC" id="3.6.1.23" evidence="2"/>
<evidence type="ECO:0000256" key="4">
    <source>
        <dbReference type="ARBA" id="ARBA00023080"/>
    </source>
</evidence>
<dbReference type="GO" id="GO:0004170">
    <property type="term" value="F:dUTP diphosphatase activity"/>
    <property type="evidence" value="ECO:0007669"/>
    <property type="project" value="UniProtKB-EC"/>
</dbReference>
<evidence type="ECO:0000256" key="5">
    <source>
        <dbReference type="ARBA" id="ARBA00047686"/>
    </source>
</evidence>
<sequence length="153" mass="16989">MRQRGFEVVREDSRFFKGEEIHLPKRSDAGSAGYDFYSNEDATLYPGGTHTFFTDVKSYMLKDEVLMMHVRSSMGIKRGLNLSNNTGIIDASYYENKANDGNIGIALRNIGSEPVTIQKGERIAQGIFTKYLVADEDEVVSETRDGGFGSTGL</sequence>
<organism evidence="7 8">
    <name type="scientific">Listeria kieliensis</name>
    <dbReference type="NCBI Taxonomy" id="1621700"/>
    <lineage>
        <taxon>Bacteria</taxon>
        <taxon>Bacillati</taxon>
        <taxon>Bacillota</taxon>
        <taxon>Bacilli</taxon>
        <taxon>Bacillales</taxon>
        <taxon>Listeriaceae</taxon>
        <taxon>Listeria</taxon>
    </lineage>
</organism>
<keyword evidence="4" id="KW-0546">Nucleotide metabolism</keyword>
<dbReference type="CDD" id="cd07557">
    <property type="entry name" value="trimeric_dUTPase"/>
    <property type="match status" value="1"/>
</dbReference>
<dbReference type="InterPro" id="IPR029054">
    <property type="entry name" value="dUTPase-like"/>
</dbReference>